<keyword evidence="6" id="KW-0227">DNA damage</keyword>
<dbReference type="InterPro" id="IPR036388">
    <property type="entry name" value="WH-like_DNA-bd_sf"/>
</dbReference>
<dbReference type="GO" id="GO:0005737">
    <property type="term" value="C:cytoplasm"/>
    <property type="evidence" value="ECO:0007669"/>
    <property type="project" value="TreeGrafter"/>
</dbReference>
<dbReference type="CDD" id="cd18794">
    <property type="entry name" value="SF2_C_RecQ"/>
    <property type="match status" value="1"/>
</dbReference>
<dbReference type="GO" id="GO:0043138">
    <property type="term" value="F:3'-5' DNA helicase activity"/>
    <property type="evidence" value="ECO:0007669"/>
    <property type="project" value="UniProtKB-EC"/>
</dbReference>
<dbReference type="InterPro" id="IPR002121">
    <property type="entry name" value="HRDC_dom"/>
</dbReference>
<dbReference type="GO" id="GO:0005524">
    <property type="term" value="F:ATP binding"/>
    <property type="evidence" value="ECO:0007669"/>
    <property type="project" value="UniProtKB-KW"/>
</dbReference>
<dbReference type="PROSITE" id="PS51192">
    <property type="entry name" value="HELICASE_ATP_BIND_1"/>
    <property type="match status" value="1"/>
</dbReference>
<dbReference type="Pfam" id="PF00570">
    <property type="entry name" value="HRDC"/>
    <property type="match status" value="1"/>
</dbReference>
<dbReference type="RefSeq" id="WP_165024989.1">
    <property type="nucleotide sequence ID" value="NZ_JAAKZF010000005.1"/>
</dbReference>
<evidence type="ECO:0000256" key="2">
    <source>
        <dbReference type="ARBA" id="ARBA00001947"/>
    </source>
</evidence>
<dbReference type="InterPro" id="IPR027417">
    <property type="entry name" value="P-loop_NTPase"/>
</dbReference>
<comment type="cofactor">
    <cofactor evidence="1">
        <name>Mg(2+)</name>
        <dbReference type="ChEBI" id="CHEBI:18420"/>
    </cofactor>
</comment>
<dbReference type="GO" id="GO:0003677">
    <property type="term" value="F:DNA binding"/>
    <property type="evidence" value="ECO:0007669"/>
    <property type="project" value="UniProtKB-KW"/>
</dbReference>
<dbReference type="GO" id="GO:0016787">
    <property type="term" value="F:hydrolase activity"/>
    <property type="evidence" value="ECO:0007669"/>
    <property type="project" value="UniProtKB-KW"/>
</dbReference>
<name>A0A6G4W7U8_9HYPH</name>
<dbReference type="InterPro" id="IPR014001">
    <property type="entry name" value="Helicase_ATP-bd"/>
</dbReference>
<evidence type="ECO:0000256" key="12">
    <source>
        <dbReference type="ARBA" id="ARBA00023172"/>
    </source>
</evidence>
<keyword evidence="14" id="KW-0413">Isomerase</keyword>
<evidence type="ECO:0000259" key="18">
    <source>
        <dbReference type="PROSITE" id="PS51192"/>
    </source>
</evidence>
<evidence type="ECO:0000256" key="16">
    <source>
        <dbReference type="NCBIfam" id="TIGR01389"/>
    </source>
</evidence>
<dbReference type="InterPro" id="IPR006293">
    <property type="entry name" value="DNA_helicase_ATP-dep_RecQ_bac"/>
</dbReference>
<dbReference type="Gene3D" id="1.10.10.10">
    <property type="entry name" value="Winged helix-like DNA-binding domain superfamily/Winged helix DNA-binding domain"/>
    <property type="match status" value="1"/>
</dbReference>
<dbReference type="SMART" id="SM00956">
    <property type="entry name" value="RQC"/>
    <property type="match status" value="1"/>
</dbReference>
<evidence type="ECO:0000256" key="13">
    <source>
        <dbReference type="ARBA" id="ARBA00023204"/>
    </source>
</evidence>
<dbReference type="GO" id="GO:0046872">
    <property type="term" value="F:metal ion binding"/>
    <property type="evidence" value="ECO:0007669"/>
    <property type="project" value="UniProtKB-KW"/>
</dbReference>
<keyword evidence="11" id="KW-0238">DNA-binding</keyword>
<dbReference type="Gene3D" id="1.10.150.80">
    <property type="entry name" value="HRDC domain"/>
    <property type="match status" value="1"/>
</dbReference>
<protein>
    <recommendedName>
        <fullName evidence="16">DNA helicase RecQ</fullName>
        <ecNumber evidence="16">5.6.2.4</ecNumber>
    </recommendedName>
</protein>
<evidence type="ECO:0000256" key="11">
    <source>
        <dbReference type="ARBA" id="ARBA00023125"/>
    </source>
</evidence>
<comment type="similarity">
    <text evidence="3">Belongs to the helicase family. RecQ subfamily.</text>
</comment>
<evidence type="ECO:0000256" key="14">
    <source>
        <dbReference type="ARBA" id="ARBA00023235"/>
    </source>
</evidence>
<evidence type="ECO:0000256" key="8">
    <source>
        <dbReference type="ARBA" id="ARBA00022806"/>
    </source>
</evidence>
<evidence type="ECO:0000256" key="1">
    <source>
        <dbReference type="ARBA" id="ARBA00001946"/>
    </source>
</evidence>
<reference evidence="20 21" key="1">
    <citation type="submission" date="2020-02" db="EMBL/GenBank/DDBJ databases">
        <title>Genome sequence of strain CCNWXJ40-4.</title>
        <authorList>
            <person name="Gao J."/>
            <person name="Sun J."/>
        </authorList>
    </citation>
    <scope>NUCLEOTIDE SEQUENCE [LARGE SCALE GENOMIC DNA]</scope>
    <source>
        <strain evidence="20 21">CCNWXJ 40-4</strain>
    </source>
</reference>
<keyword evidence="10" id="KW-0067">ATP-binding</keyword>
<feature type="domain" description="HRDC" evidence="17">
    <location>
        <begin position="524"/>
        <end position="604"/>
    </location>
</feature>
<keyword evidence="21" id="KW-1185">Reference proteome</keyword>
<dbReference type="Proteomes" id="UP001642900">
    <property type="component" value="Unassembled WGS sequence"/>
</dbReference>
<feature type="domain" description="Helicase C-terminal" evidence="19">
    <location>
        <begin position="215"/>
        <end position="365"/>
    </location>
</feature>
<dbReference type="FunFam" id="3.40.50.300:FF:000156">
    <property type="entry name" value="ATP-dependent DNA helicase recQ"/>
    <property type="match status" value="1"/>
</dbReference>
<dbReference type="SMART" id="SM00487">
    <property type="entry name" value="DEXDc"/>
    <property type="match status" value="1"/>
</dbReference>
<dbReference type="GO" id="GO:0006281">
    <property type="term" value="P:DNA repair"/>
    <property type="evidence" value="ECO:0007669"/>
    <property type="project" value="UniProtKB-KW"/>
</dbReference>
<evidence type="ECO:0000313" key="21">
    <source>
        <dbReference type="Proteomes" id="UP001642900"/>
    </source>
</evidence>
<comment type="caution">
    <text evidence="20">The sequence shown here is derived from an EMBL/GenBank/DDBJ whole genome shotgun (WGS) entry which is preliminary data.</text>
</comment>
<evidence type="ECO:0000256" key="3">
    <source>
        <dbReference type="ARBA" id="ARBA00005446"/>
    </source>
</evidence>
<dbReference type="AlphaFoldDB" id="A0A6G4W7U8"/>
<dbReference type="EC" id="5.6.2.4" evidence="16"/>
<gene>
    <name evidence="20" type="primary">recQ</name>
    <name evidence="20" type="ORF">G6N73_06515</name>
</gene>
<dbReference type="PANTHER" id="PTHR13710:SF105">
    <property type="entry name" value="ATP-DEPENDENT DNA HELICASE Q1"/>
    <property type="match status" value="1"/>
</dbReference>
<dbReference type="GO" id="GO:0009432">
    <property type="term" value="P:SOS response"/>
    <property type="evidence" value="ECO:0007669"/>
    <property type="project" value="UniProtKB-UniRule"/>
</dbReference>
<evidence type="ECO:0000256" key="5">
    <source>
        <dbReference type="ARBA" id="ARBA00022741"/>
    </source>
</evidence>
<dbReference type="Pfam" id="PF00270">
    <property type="entry name" value="DEAD"/>
    <property type="match status" value="1"/>
</dbReference>
<evidence type="ECO:0000256" key="9">
    <source>
        <dbReference type="ARBA" id="ARBA00022833"/>
    </source>
</evidence>
<evidence type="ECO:0000259" key="17">
    <source>
        <dbReference type="PROSITE" id="PS50967"/>
    </source>
</evidence>
<evidence type="ECO:0000256" key="7">
    <source>
        <dbReference type="ARBA" id="ARBA00022801"/>
    </source>
</evidence>
<keyword evidence="12" id="KW-0233">DNA recombination</keyword>
<comment type="cofactor">
    <cofactor evidence="2">
        <name>Zn(2+)</name>
        <dbReference type="ChEBI" id="CHEBI:29105"/>
    </cofactor>
</comment>
<keyword evidence="8 20" id="KW-0347">Helicase</keyword>
<dbReference type="Pfam" id="PF00271">
    <property type="entry name" value="Helicase_C"/>
    <property type="match status" value="1"/>
</dbReference>
<dbReference type="CDD" id="cd17920">
    <property type="entry name" value="DEXHc_RecQ"/>
    <property type="match status" value="1"/>
</dbReference>
<dbReference type="GO" id="GO:0006260">
    <property type="term" value="P:DNA replication"/>
    <property type="evidence" value="ECO:0007669"/>
    <property type="project" value="InterPro"/>
</dbReference>
<dbReference type="NCBIfam" id="TIGR01389">
    <property type="entry name" value="recQ"/>
    <property type="match status" value="1"/>
</dbReference>
<dbReference type="Pfam" id="PF16124">
    <property type="entry name" value="RecQ_Zn_bind"/>
    <property type="match status" value="1"/>
</dbReference>
<dbReference type="InterPro" id="IPR032284">
    <property type="entry name" value="RecQ_Zn-bd"/>
</dbReference>
<dbReference type="FunFam" id="3.40.50.300:FF:000296">
    <property type="entry name" value="ATP-dependent DNA helicase RecQ"/>
    <property type="match status" value="1"/>
</dbReference>
<dbReference type="Pfam" id="PF09382">
    <property type="entry name" value="RQC"/>
    <property type="match status" value="1"/>
</dbReference>
<dbReference type="EMBL" id="JAAKZF010000005">
    <property type="protein sequence ID" value="NGO50835.1"/>
    <property type="molecule type" value="Genomic_DNA"/>
</dbReference>
<keyword evidence="9" id="KW-0862">Zinc</keyword>
<organism evidence="20 21">
    <name type="scientific">Allomesorhizobium camelthorni</name>
    <dbReference type="NCBI Taxonomy" id="475069"/>
    <lineage>
        <taxon>Bacteria</taxon>
        <taxon>Pseudomonadati</taxon>
        <taxon>Pseudomonadota</taxon>
        <taxon>Alphaproteobacteria</taxon>
        <taxon>Hyphomicrobiales</taxon>
        <taxon>Phyllobacteriaceae</taxon>
        <taxon>Allomesorhizobium</taxon>
    </lineage>
</organism>
<dbReference type="Gene3D" id="3.40.50.300">
    <property type="entry name" value="P-loop containing nucleotide triphosphate hydrolases"/>
    <property type="match status" value="2"/>
</dbReference>
<evidence type="ECO:0000256" key="4">
    <source>
        <dbReference type="ARBA" id="ARBA00022723"/>
    </source>
</evidence>
<dbReference type="GO" id="GO:0009378">
    <property type="term" value="F:four-way junction helicase activity"/>
    <property type="evidence" value="ECO:0007669"/>
    <property type="project" value="TreeGrafter"/>
</dbReference>
<dbReference type="SMART" id="SM00341">
    <property type="entry name" value="HRDC"/>
    <property type="match status" value="1"/>
</dbReference>
<dbReference type="PROSITE" id="PS51194">
    <property type="entry name" value="HELICASE_CTER"/>
    <property type="match status" value="1"/>
</dbReference>
<proteinExistence type="inferred from homology"/>
<dbReference type="PROSITE" id="PS50967">
    <property type="entry name" value="HRDC"/>
    <property type="match status" value="1"/>
</dbReference>
<dbReference type="GO" id="GO:0043590">
    <property type="term" value="C:bacterial nucleoid"/>
    <property type="evidence" value="ECO:0007669"/>
    <property type="project" value="TreeGrafter"/>
</dbReference>
<evidence type="ECO:0000259" key="19">
    <source>
        <dbReference type="PROSITE" id="PS51194"/>
    </source>
</evidence>
<dbReference type="InterPro" id="IPR004589">
    <property type="entry name" value="DNA_helicase_ATP-dep_RecQ"/>
</dbReference>
<dbReference type="NCBIfam" id="TIGR00614">
    <property type="entry name" value="recQ_fam"/>
    <property type="match status" value="1"/>
</dbReference>
<dbReference type="FunFam" id="1.10.150.80:FF:000002">
    <property type="entry name" value="ATP-dependent DNA helicase RecQ"/>
    <property type="match status" value="1"/>
</dbReference>
<dbReference type="InterPro" id="IPR018982">
    <property type="entry name" value="RQC_domain"/>
</dbReference>
<dbReference type="InterPro" id="IPR010997">
    <property type="entry name" value="HRDC-like_sf"/>
</dbReference>
<dbReference type="SUPFAM" id="SSF47819">
    <property type="entry name" value="HRDC-like"/>
    <property type="match status" value="1"/>
</dbReference>
<evidence type="ECO:0000313" key="20">
    <source>
        <dbReference type="EMBL" id="NGO50835.1"/>
    </source>
</evidence>
<dbReference type="InterPro" id="IPR044876">
    <property type="entry name" value="HRDC_dom_sf"/>
</dbReference>
<sequence length="687" mass="76245">MPADPLSILKTVYGYDTFRGRQREIIEHVLAGHHAFVLMPTGGGKSLCYQIPAMIHPGIGLVISPLIALMEDQVAALRQAGVKAAALNSRLTGAEKDLLWRDIEQGALDLLYIAPETLLKPETLDRLKAAHLSLIAIDEAHCLSQWGHDFRTEYRALDCLADLFPDVPRIALTATADTPTRAEIVEHLDIGAQNSFISGFDRPNIRYCAAEKTSTMQQMLRFLEPRRGESGIVYCLSKRKTEKVAAALNAHNFSALPYHAGMEMKTREENQRRFQLEQGVIMVATIAFGMGIDKPDVRFVLHADLPASIEAYYQETGRAGRDGLPAEALMLYGAEDIALRRRFIVESDAPDARKHTERRKLDALLGFAESCQCRRQVLLRYFGDDCEACGNCDVCLDPPETFDGSVAAQKLLSCIYRTGERFGQAHVISVLLGELAERIGHLGHDKLSTFGIGREHDRNAWRSIVRQLVAHGLIAVDVAGHGGLSISPDGRQFLRERPSLSLRVLRKGRPERKSARREARAAIPATDRALFEKLRAKRLELAKAQNVPPYVIFHDRTLAEMAARRPRSIAQLAAIPGAGEAKLARYGEAFLEVINGHDTRAAEDIRPDEALPPSAVPSFAYEEPLATIRQRHPRAYEKWTQEEDTDLLSLHAAGTPLSRLATHFQRQPSAIRSRLAKLSPDSDLESS</sequence>
<dbReference type="InterPro" id="IPR011545">
    <property type="entry name" value="DEAD/DEAH_box_helicase_dom"/>
</dbReference>
<dbReference type="SUPFAM" id="SSF52540">
    <property type="entry name" value="P-loop containing nucleoside triphosphate hydrolases"/>
    <property type="match status" value="2"/>
</dbReference>
<dbReference type="SMART" id="SM00490">
    <property type="entry name" value="HELICc"/>
    <property type="match status" value="1"/>
</dbReference>
<accession>A0A6G4W7U8</accession>
<feature type="domain" description="Helicase ATP-binding" evidence="18">
    <location>
        <begin position="26"/>
        <end position="194"/>
    </location>
</feature>
<dbReference type="GO" id="GO:0006310">
    <property type="term" value="P:DNA recombination"/>
    <property type="evidence" value="ECO:0007669"/>
    <property type="project" value="UniProtKB-UniRule"/>
</dbReference>
<keyword evidence="5" id="KW-0547">Nucleotide-binding</keyword>
<dbReference type="GO" id="GO:0030894">
    <property type="term" value="C:replisome"/>
    <property type="evidence" value="ECO:0007669"/>
    <property type="project" value="TreeGrafter"/>
</dbReference>
<evidence type="ECO:0000256" key="6">
    <source>
        <dbReference type="ARBA" id="ARBA00022763"/>
    </source>
</evidence>
<keyword evidence="13" id="KW-0234">DNA repair</keyword>
<dbReference type="PANTHER" id="PTHR13710">
    <property type="entry name" value="DNA HELICASE RECQ FAMILY MEMBER"/>
    <property type="match status" value="1"/>
</dbReference>
<evidence type="ECO:0000256" key="15">
    <source>
        <dbReference type="ARBA" id="ARBA00034617"/>
    </source>
</evidence>
<dbReference type="InterPro" id="IPR001650">
    <property type="entry name" value="Helicase_C-like"/>
</dbReference>
<keyword evidence="4" id="KW-0479">Metal-binding</keyword>
<comment type="catalytic activity">
    <reaction evidence="15">
        <text>Couples ATP hydrolysis with the unwinding of duplex DNA by translocating in the 3'-5' direction.</text>
        <dbReference type="EC" id="5.6.2.4"/>
    </reaction>
</comment>
<evidence type="ECO:0000256" key="10">
    <source>
        <dbReference type="ARBA" id="ARBA00022840"/>
    </source>
</evidence>
<keyword evidence="7 20" id="KW-0378">Hydrolase</keyword>